<proteinExistence type="predicted"/>
<evidence type="ECO:0000259" key="1">
    <source>
        <dbReference type="PROSITE" id="PS51762"/>
    </source>
</evidence>
<accession>A0A1E1L7J5</accession>
<dbReference type="GO" id="GO:0005975">
    <property type="term" value="P:carbohydrate metabolic process"/>
    <property type="evidence" value="ECO:0007669"/>
    <property type="project" value="InterPro"/>
</dbReference>
<dbReference type="Proteomes" id="UP000178912">
    <property type="component" value="Unassembled WGS sequence"/>
</dbReference>
<name>A0A1E1L7J5_9HELO</name>
<dbReference type="PANTHER" id="PTHR38121">
    <property type="entry name" value="GH16 DOMAIN-CONTAINING PROTEIN"/>
    <property type="match status" value="1"/>
</dbReference>
<dbReference type="InterPro" id="IPR000757">
    <property type="entry name" value="Beta-glucanase-like"/>
</dbReference>
<dbReference type="PROSITE" id="PS51762">
    <property type="entry name" value="GH16_2"/>
    <property type="match status" value="1"/>
</dbReference>
<dbReference type="InterPro" id="IPR013320">
    <property type="entry name" value="ConA-like_dom_sf"/>
</dbReference>
<dbReference type="SUPFAM" id="SSF49899">
    <property type="entry name" value="Concanavalin A-like lectins/glucanases"/>
    <property type="match status" value="1"/>
</dbReference>
<evidence type="ECO:0000313" key="3">
    <source>
        <dbReference type="Proteomes" id="UP000178912"/>
    </source>
</evidence>
<dbReference type="OrthoDB" id="4388755at2759"/>
<dbReference type="CDD" id="cd00413">
    <property type="entry name" value="Glyco_hydrolase_16"/>
    <property type="match status" value="1"/>
</dbReference>
<reference evidence="3" key="1">
    <citation type="submission" date="2016-03" db="EMBL/GenBank/DDBJ databases">
        <authorList>
            <person name="Guldener U."/>
        </authorList>
    </citation>
    <scope>NUCLEOTIDE SEQUENCE [LARGE SCALE GENOMIC DNA]</scope>
    <source>
        <strain evidence="3">04CH-RAC-A.6.1</strain>
    </source>
</reference>
<sequence>MLYSQSPPQSLTTLPPSPLPSIILLFAFTHIPSTLAITSSSTKNCYSCYRTNGSAPLYFTHYKFQDFRDIAGALDLPPLITNASLATNASATLPFFEDETWKSEWVVQNWNNTDSLGKDTPVFMVNTANNVYIERSNSSSSSSHQSHLTLRTARHPTFQSVAEIVSFSESYHQLSLRLLARVIGSPGACAGIFTYHASSIPSSVQEADIEILTSDPRNRVHFTNQPFVNAAGNDVPQATVNGTVSSDGRRDWTAWNVFRFDWEEKRSMWFINDEKVAELAFHVPRDPSALILNMWSDGGVWTGEMDRFEQAYLQIQWIELVYNTSSVKAGGANEERSESGEVSRSLEKRTLGHEKGCEVVYGVDEMGGEIGTPVLLFNNTGVAMNVKDEAVRGMIWIPLVLVGGLVFGYL</sequence>
<dbReference type="AlphaFoldDB" id="A0A1E1L7J5"/>
<dbReference type="EMBL" id="FJUX01000086">
    <property type="protein sequence ID" value="CZT06527.1"/>
    <property type="molecule type" value="Genomic_DNA"/>
</dbReference>
<evidence type="ECO:0000313" key="2">
    <source>
        <dbReference type="EMBL" id="CZT06527.1"/>
    </source>
</evidence>
<dbReference type="Gene3D" id="2.60.120.200">
    <property type="match status" value="1"/>
</dbReference>
<keyword evidence="3" id="KW-1185">Reference proteome</keyword>
<gene>
    <name evidence="2" type="ORF">RAG0_12230</name>
</gene>
<dbReference type="PANTHER" id="PTHR38121:SF4">
    <property type="entry name" value="GH16 DOMAIN-CONTAINING PROTEIN-RELATED"/>
    <property type="match status" value="1"/>
</dbReference>
<protein>
    <submittedName>
        <fullName evidence="2">Related to xyloglucan endo-transglycosylase-like protein</fullName>
    </submittedName>
</protein>
<feature type="domain" description="GH16" evidence="1">
    <location>
        <begin position="69"/>
        <end position="326"/>
    </location>
</feature>
<dbReference type="GO" id="GO:0004553">
    <property type="term" value="F:hydrolase activity, hydrolyzing O-glycosyl compounds"/>
    <property type="evidence" value="ECO:0007669"/>
    <property type="project" value="InterPro"/>
</dbReference>
<organism evidence="2 3">
    <name type="scientific">Rhynchosporium agropyri</name>
    <dbReference type="NCBI Taxonomy" id="914238"/>
    <lineage>
        <taxon>Eukaryota</taxon>
        <taxon>Fungi</taxon>
        <taxon>Dikarya</taxon>
        <taxon>Ascomycota</taxon>
        <taxon>Pezizomycotina</taxon>
        <taxon>Leotiomycetes</taxon>
        <taxon>Helotiales</taxon>
        <taxon>Ploettnerulaceae</taxon>
        <taxon>Rhynchosporium</taxon>
    </lineage>
</organism>
<dbReference type="Pfam" id="PF00722">
    <property type="entry name" value="Glyco_hydro_16"/>
    <property type="match status" value="1"/>
</dbReference>